<comment type="caution">
    <text evidence="8">The sequence shown here is derived from an EMBL/GenBank/DDBJ whole genome shotgun (WGS) entry which is preliminary data.</text>
</comment>
<evidence type="ECO:0000256" key="4">
    <source>
        <dbReference type="ARBA" id="ARBA00022989"/>
    </source>
</evidence>
<keyword evidence="7" id="KW-0732">Signal</keyword>
<dbReference type="AlphaFoldDB" id="A0AAV4DHY0"/>
<name>A0AAV4DHY0_9GAST</name>
<comment type="similarity">
    <text evidence="2">Belongs to the ZIP transporter (TC 2.A.5) family.</text>
</comment>
<dbReference type="GO" id="GO:0005886">
    <property type="term" value="C:plasma membrane"/>
    <property type="evidence" value="ECO:0007669"/>
    <property type="project" value="TreeGrafter"/>
</dbReference>
<dbReference type="PANTHER" id="PTHR12191">
    <property type="entry name" value="SOLUTE CARRIER FAMILY 39"/>
    <property type="match status" value="1"/>
</dbReference>
<keyword evidence="4 6" id="KW-1133">Transmembrane helix</keyword>
<dbReference type="InterPro" id="IPR003689">
    <property type="entry name" value="ZIP"/>
</dbReference>
<keyword evidence="9" id="KW-1185">Reference proteome</keyword>
<feature type="signal peptide" evidence="7">
    <location>
        <begin position="1"/>
        <end position="29"/>
    </location>
</feature>
<feature type="transmembrane region" description="Helical" evidence="6">
    <location>
        <begin position="189"/>
        <end position="210"/>
    </location>
</feature>
<feature type="chain" id="PRO_5043943590" evidence="7">
    <location>
        <begin position="30"/>
        <end position="407"/>
    </location>
</feature>
<dbReference type="GO" id="GO:0071578">
    <property type="term" value="P:zinc ion import across plasma membrane"/>
    <property type="evidence" value="ECO:0007669"/>
    <property type="project" value="TreeGrafter"/>
</dbReference>
<evidence type="ECO:0000313" key="9">
    <source>
        <dbReference type="Proteomes" id="UP000735302"/>
    </source>
</evidence>
<evidence type="ECO:0000256" key="5">
    <source>
        <dbReference type="ARBA" id="ARBA00023136"/>
    </source>
</evidence>
<dbReference type="PANTHER" id="PTHR12191:SF37">
    <property type="entry name" value="ZINC TRANSPORTER FOI"/>
    <property type="match status" value="1"/>
</dbReference>
<proteinExistence type="inferred from homology"/>
<evidence type="ECO:0000256" key="1">
    <source>
        <dbReference type="ARBA" id="ARBA00004141"/>
    </source>
</evidence>
<protein>
    <submittedName>
        <fullName evidence="8">Zinc transporter zip14-like</fullName>
    </submittedName>
</protein>
<dbReference type="GO" id="GO:0005385">
    <property type="term" value="F:zinc ion transmembrane transporter activity"/>
    <property type="evidence" value="ECO:0007669"/>
    <property type="project" value="TreeGrafter"/>
</dbReference>
<evidence type="ECO:0000256" key="7">
    <source>
        <dbReference type="SAM" id="SignalP"/>
    </source>
</evidence>
<dbReference type="InterPro" id="IPR050799">
    <property type="entry name" value="ZIP_Transporter"/>
</dbReference>
<gene>
    <name evidence="8" type="ORF">PoB_007013900</name>
</gene>
<feature type="transmembrane region" description="Helical" evidence="6">
    <location>
        <begin position="386"/>
        <end position="405"/>
    </location>
</feature>
<sequence length="407" mass="42984">MDGSRHISPAQSCGLLLFAAAFLSRPSVSLTLDSSALQQVFSQAVAQNVTSFSDLAIRLGLPDRLTKDQDGQETARVAGASSGYDVGCWASTAELSSCLKQDQKCISLSEMGEKFGLNMSSASTKTSSSSAAPSPAAQLSPAEVDHVAPAVIYSLLTCGSDRGTSSSKPDLDSLSKSRRHIAPSTEATWGYSLLFVTLINLCALTGAFVLPCMRLKSYKLVLIFMVALAVGTLAGSGLLFLIPEAFALVHDDDIGYIWKSTTILGGVYLFYLTERIMRMINTHRENTQAKKKRDEIATEGTITTSFRRLPVDNSIAGKDPSQIPSHLTGPGALCGSALAPHPSNNSSCVEFAALEASREDSDDGAGDVIPAGSIGTRRVKDVERAAVGNGGAHVVSFAVVFHVYVVL</sequence>
<organism evidence="8 9">
    <name type="scientific">Plakobranchus ocellatus</name>
    <dbReference type="NCBI Taxonomy" id="259542"/>
    <lineage>
        <taxon>Eukaryota</taxon>
        <taxon>Metazoa</taxon>
        <taxon>Spiralia</taxon>
        <taxon>Lophotrochozoa</taxon>
        <taxon>Mollusca</taxon>
        <taxon>Gastropoda</taxon>
        <taxon>Heterobranchia</taxon>
        <taxon>Euthyneura</taxon>
        <taxon>Panpulmonata</taxon>
        <taxon>Sacoglossa</taxon>
        <taxon>Placobranchoidea</taxon>
        <taxon>Plakobranchidae</taxon>
        <taxon>Plakobranchus</taxon>
    </lineage>
</organism>
<feature type="transmembrane region" description="Helical" evidence="6">
    <location>
        <begin position="222"/>
        <end position="242"/>
    </location>
</feature>
<reference evidence="8 9" key="1">
    <citation type="journal article" date="2021" name="Elife">
        <title>Chloroplast acquisition without the gene transfer in kleptoplastic sea slugs, Plakobranchus ocellatus.</title>
        <authorList>
            <person name="Maeda T."/>
            <person name="Takahashi S."/>
            <person name="Yoshida T."/>
            <person name="Shimamura S."/>
            <person name="Takaki Y."/>
            <person name="Nagai Y."/>
            <person name="Toyoda A."/>
            <person name="Suzuki Y."/>
            <person name="Arimoto A."/>
            <person name="Ishii H."/>
            <person name="Satoh N."/>
            <person name="Nishiyama T."/>
            <person name="Hasebe M."/>
            <person name="Maruyama T."/>
            <person name="Minagawa J."/>
            <person name="Obokata J."/>
            <person name="Shigenobu S."/>
        </authorList>
    </citation>
    <scope>NUCLEOTIDE SEQUENCE [LARGE SCALE GENOMIC DNA]</scope>
</reference>
<dbReference type="GO" id="GO:0140410">
    <property type="term" value="F:monoatomic cation:bicarbonate symporter activity"/>
    <property type="evidence" value="ECO:0007669"/>
    <property type="project" value="TreeGrafter"/>
</dbReference>
<dbReference type="GO" id="GO:0030003">
    <property type="term" value="P:intracellular monoatomic cation homeostasis"/>
    <property type="evidence" value="ECO:0007669"/>
    <property type="project" value="TreeGrafter"/>
</dbReference>
<keyword evidence="3 6" id="KW-0812">Transmembrane</keyword>
<evidence type="ECO:0000256" key="3">
    <source>
        <dbReference type="ARBA" id="ARBA00022692"/>
    </source>
</evidence>
<accession>A0AAV4DHY0</accession>
<dbReference type="Proteomes" id="UP000735302">
    <property type="component" value="Unassembled WGS sequence"/>
</dbReference>
<evidence type="ECO:0000256" key="6">
    <source>
        <dbReference type="SAM" id="Phobius"/>
    </source>
</evidence>
<dbReference type="Pfam" id="PF02535">
    <property type="entry name" value="Zip"/>
    <property type="match status" value="1"/>
</dbReference>
<keyword evidence="5 6" id="KW-0472">Membrane</keyword>
<evidence type="ECO:0000313" key="8">
    <source>
        <dbReference type="EMBL" id="GFO43634.1"/>
    </source>
</evidence>
<dbReference type="EMBL" id="BLXT01007896">
    <property type="protein sequence ID" value="GFO43634.1"/>
    <property type="molecule type" value="Genomic_DNA"/>
</dbReference>
<comment type="subcellular location">
    <subcellularLocation>
        <location evidence="1">Membrane</location>
        <topology evidence="1">Multi-pass membrane protein</topology>
    </subcellularLocation>
</comment>
<evidence type="ECO:0000256" key="2">
    <source>
        <dbReference type="ARBA" id="ARBA00006939"/>
    </source>
</evidence>
<feature type="transmembrane region" description="Helical" evidence="6">
    <location>
        <begin position="254"/>
        <end position="272"/>
    </location>
</feature>